<organism evidence="2 3">
    <name type="scientific">Tardiphaga robiniae</name>
    <dbReference type="NCBI Taxonomy" id="943830"/>
    <lineage>
        <taxon>Bacteria</taxon>
        <taxon>Pseudomonadati</taxon>
        <taxon>Pseudomonadota</taxon>
        <taxon>Alphaproteobacteria</taxon>
        <taxon>Hyphomicrobiales</taxon>
        <taxon>Nitrobacteraceae</taxon>
        <taxon>Tardiphaga</taxon>
    </lineage>
</organism>
<gene>
    <name evidence="2" type="ORF">A4A58_20125</name>
</gene>
<name>A0A161RN35_9BRAD</name>
<keyword evidence="1" id="KW-0732">Signal</keyword>
<accession>A0A161RN35</accession>
<protein>
    <recommendedName>
        <fullName evidence="4">DUF3551 domain-containing protein</fullName>
    </recommendedName>
</protein>
<sequence>MTIMTLNSRLKLSALAGLGFAAFVLAGATPASAAGAQFCIAQSGANGQSSYVGNCIFSDYQQCINAAVGTRGNCVGNVEYRGGAATEPAPQRRRRAR</sequence>
<dbReference type="EMBL" id="LVYV01000002">
    <property type="protein sequence ID" value="KZD24668.1"/>
    <property type="molecule type" value="Genomic_DNA"/>
</dbReference>
<dbReference type="AlphaFoldDB" id="A0A161RN35"/>
<evidence type="ECO:0008006" key="4">
    <source>
        <dbReference type="Google" id="ProtNLM"/>
    </source>
</evidence>
<dbReference type="Proteomes" id="UP000076574">
    <property type="component" value="Unassembled WGS sequence"/>
</dbReference>
<comment type="caution">
    <text evidence="2">The sequence shown here is derived from an EMBL/GenBank/DDBJ whole genome shotgun (WGS) entry which is preliminary data.</text>
</comment>
<evidence type="ECO:0000313" key="3">
    <source>
        <dbReference type="Proteomes" id="UP000076574"/>
    </source>
</evidence>
<proteinExistence type="predicted"/>
<evidence type="ECO:0000256" key="1">
    <source>
        <dbReference type="SAM" id="SignalP"/>
    </source>
</evidence>
<feature type="chain" id="PRO_5007825805" description="DUF3551 domain-containing protein" evidence="1">
    <location>
        <begin position="34"/>
        <end position="97"/>
    </location>
</feature>
<evidence type="ECO:0000313" key="2">
    <source>
        <dbReference type="EMBL" id="KZD24668.1"/>
    </source>
</evidence>
<reference evidence="2 3" key="1">
    <citation type="submission" date="2016-03" db="EMBL/GenBank/DDBJ databases">
        <title>Microsymbionts genomes from the relict species Vavilovia formosa (Stev.) Fed.</title>
        <authorList>
            <person name="Kopat V."/>
            <person name="Chirak E."/>
            <person name="Kimeklis A."/>
            <person name="Andronov E."/>
        </authorList>
    </citation>
    <scope>NUCLEOTIDE SEQUENCE [LARGE SCALE GENOMIC DNA]</scope>
    <source>
        <strain evidence="2 3">Vaf07</strain>
    </source>
</reference>
<dbReference type="Pfam" id="PF12071">
    <property type="entry name" value="DUF3551"/>
    <property type="match status" value="1"/>
</dbReference>
<keyword evidence="3" id="KW-1185">Reference proteome</keyword>
<dbReference type="STRING" id="943830.A4A58_20125"/>
<dbReference type="InterPro" id="IPR021937">
    <property type="entry name" value="DUF3551"/>
</dbReference>
<feature type="signal peptide" evidence="1">
    <location>
        <begin position="1"/>
        <end position="33"/>
    </location>
</feature>